<dbReference type="SUPFAM" id="SSF51215">
    <property type="entry name" value="Regulatory protein AraC"/>
    <property type="match status" value="1"/>
</dbReference>
<evidence type="ECO:0000313" key="6">
    <source>
        <dbReference type="Proteomes" id="UP001589609"/>
    </source>
</evidence>
<evidence type="ECO:0000256" key="1">
    <source>
        <dbReference type="ARBA" id="ARBA00023015"/>
    </source>
</evidence>
<reference evidence="5 6" key="1">
    <citation type="submission" date="2024-09" db="EMBL/GenBank/DDBJ databases">
        <authorList>
            <person name="Sun Q."/>
            <person name="Mori K."/>
        </authorList>
    </citation>
    <scope>NUCLEOTIDE SEQUENCE [LARGE SCALE GENOMIC DNA]</scope>
    <source>
        <strain evidence="5 6">JCM 11201</strain>
    </source>
</reference>
<accession>A0ABV5WCY5</accession>
<dbReference type="InterPro" id="IPR018062">
    <property type="entry name" value="HTH_AraC-typ_CS"/>
</dbReference>
<dbReference type="Pfam" id="PF12833">
    <property type="entry name" value="HTH_18"/>
    <property type="match status" value="1"/>
</dbReference>
<organism evidence="5 6">
    <name type="scientific">Ectobacillus funiculus</name>
    <dbReference type="NCBI Taxonomy" id="137993"/>
    <lineage>
        <taxon>Bacteria</taxon>
        <taxon>Bacillati</taxon>
        <taxon>Bacillota</taxon>
        <taxon>Bacilli</taxon>
        <taxon>Bacillales</taxon>
        <taxon>Bacillaceae</taxon>
        <taxon>Ectobacillus</taxon>
    </lineage>
</organism>
<protein>
    <submittedName>
        <fullName evidence="5">Helix-turn-helix domain-containing protein</fullName>
    </submittedName>
</protein>
<gene>
    <name evidence="5" type="ORF">ACFFMS_07995</name>
</gene>
<proteinExistence type="predicted"/>
<dbReference type="Gene3D" id="2.60.120.10">
    <property type="entry name" value="Jelly Rolls"/>
    <property type="match status" value="1"/>
</dbReference>
<dbReference type="RefSeq" id="WP_379948742.1">
    <property type="nucleotide sequence ID" value="NZ_JBHMAF010000032.1"/>
</dbReference>
<feature type="domain" description="HTH araC/xylS-type" evidence="4">
    <location>
        <begin position="158"/>
        <end position="256"/>
    </location>
</feature>
<dbReference type="InterPro" id="IPR009057">
    <property type="entry name" value="Homeodomain-like_sf"/>
</dbReference>
<dbReference type="Proteomes" id="UP001589609">
    <property type="component" value="Unassembled WGS sequence"/>
</dbReference>
<dbReference type="InterPro" id="IPR018060">
    <property type="entry name" value="HTH_AraC"/>
</dbReference>
<dbReference type="Pfam" id="PF02311">
    <property type="entry name" value="AraC_binding"/>
    <property type="match status" value="1"/>
</dbReference>
<dbReference type="EMBL" id="JBHMAF010000032">
    <property type="protein sequence ID" value="MFB9758461.1"/>
    <property type="molecule type" value="Genomic_DNA"/>
</dbReference>
<comment type="caution">
    <text evidence="5">The sequence shown here is derived from an EMBL/GenBank/DDBJ whole genome shotgun (WGS) entry which is preliminary data.</text>
</comment>
<dbReference type="PROSITE" id="PS01124">
    <property type="entry name" value="HTH_ARAC_FAMILY_2"/>
    <property type="match status" value="1"/>
</dbReference>
<evidence type="ECO:0000259" key="4">
    <source>
        <dbReference type="PROSITE" id="PS01124"/>
    </source>
</evidence>
<keyword evidence="6" id="KW-1185">Reference proteome</keyword>
<dbReference type="InterPro" id="IPR003313">
    <property type="entry name" value="AraC-bd"/>
</dbReference>
<dbReference type="PROSITE" id="PS00041">
    <property type="entry name" value="HTH_ARAC_FAMILY_1"/>
    <property type="match status" value="1"/>
</dbReference>
<dbReference type="PANTHER" id="PTHR43280">
    <property type="entry name" value="ARAC-FAMILY TRANSCRIPTIONAL REGULATOR"/>
    <property type="match status" value="1"/>
</dbReference>
<dbReference type="SUPFAM" id="SSF46689">
    <property type="entry name" value="Homeodomain-like"/>
    <property type="match status" value="2"/>
</dbReference>
<evidence type="ECO:0000256" key="2">
    <source>
        <dbReference type="ARBA" id="ARBA00023125"/>
    </source>
</evidence>
<dbReference type="InterPro" id="IPR037923">
    <property type="entry name" value="HTH-like"/>
</dbReference>
<keyword evidence="3" id="KW-0804">Transcription</keyword>
<dbReference type="SMART" id="SM00342">
    <property type="entry name" value="HTH_ARAC"/>
    <property type="match status" value="1"/>
</dbReference>
<evidence type="ECO:0000256" key="3">
    <source>
        <dbReference type="ARBA" id="ARBA00023163"/>
    </source>
</evidence>
<keyword evidence="1" id="KW-0805">Transcription regulation</keyword>
<dbReference type="PANTHER" id="PTHR43280:SF28">
    <property type="entry name" value="HTH-TYPE TRANSCRIPTIONAL ACTIVATOR RHAS"/>
    <property type="match status" value="1"/>
</dbReference>
<name>A0ABV5WCY5_9BACI</name>
<dbReference type="InterPro" id="IPR014710">
    <property type="entry name" value="RmlC-like_jellyroll"/>
</dbReference>
<keyword evidence="2" id="KW-0238">DNA-binding</keyword>
<dbReference type="Gene3D" id="1.10.10.60">
    <property type="entry name" value="Homeodomain-like"/>
    <property type="match status" value="2"/>
</dbReference>
<sequence length="267" mass="31165">MLSILAVFFDSFIPNWHTKMEKIDYNVLILVTQGHVQYILDGKEITAEKGDILFIPASTVREGKNHESGLHQKYTVVFTLQDNGIPNNTFPIDQKFHHIKTRSLEYMKHRFERLYFDIRGDKTHRDFICLGILQELIGLFARELESPSITPIKVKYAKIIERFLLENYRKPIEIDQLAKLIHRSPGYTISVFKEVIGQSPIKYIHQLRVMEACNLLINTDMTVVAISEYLGYYDTSYFSRMFKKLTAMSPKEFMMVGHQVEVSMLFT</sequence>
<evidence type="ECO:0000313" key="5">
    <source>
        <dbReference type="EMBL" id="MFB9758461.1"/>
    </source>
</evidence>